<comment type="similarity">
    <text evidence="1">Belongs to the ABC transporter superfamily.</text>
</comment>
<evidence type="ECO:0000256" key="3">
    <source>
        <dbReference type="ARBA" id="ARBA00022741"/>
    </source>
</evidence>
<evidence type="ECO:0000256" key="2">
    <source>
        <dbReference type="ARBA" id="ARBA00022448"/>
    </source>
</evidence>
<dbReference type="InterPro" id="IPR017911">
    <property type="entry name" value="MacB-like_ATP-bd"/>
</dbReference>
<sequence length="222" mass="24045">MHLNEVTRVYEDNAGRVEVLRGISLTMQPGNSLAITGPSGSGKSTLLHVIGTLDQPSSGAVSILGTDPFAMSEPDLARFRNENIGFVFQDHHLLPQYSVLENTLIPTLAFPGDNNLRDRATELLEHVGLSHRLDHHPAQLSGGERQRVAIARALIKQPGLLLCDEPTGNLDVETASSVAKLISGLHVRANNMLIVVTHSMELAGQFSQHVELRDGLCKDARA</sequence>
<dbReference type="InterPro" id="IPR003593">
    <property type="entry name" value="AAA+_ATPase"/>
</dbReference>
<evidence type="ECO:0000256" key="4">
    <source>
        <dbReference type="ARBA" id="ARBA00022840"/>
    </source>
</evidence>
<dbReference type="GO" id="GO:0016887">
    <property type="term" value="F:ATP hydrolysis activity"/>
    <property type="evidence" value="ECO:0007669"/>
    <property type="project" value="InterPro"/>
</dbReference>
<dbReference type="InterPro" id="IPR003439">
    <property type="entry name" value="ABC_transporter-like_ATP-bd"/>
</dbReference>
<evidence type="ECO:0000256" key="1">
    <source>
        <dbReference type="ARBA" id="ARBA00005417"/>
    </source>
</evidence>
<dbReference type="Gene3D" id="3.40.50.300">
    <property type="entry name" value="P-loop containing nucleotide triphosphate hydrolases"/>
    <property type="match status" value="1"/>
</dbReference>
<dbReference type="GO" id="GO:0005524">
    <property type="term" value="F:ATP binding"/>
    <property type="evidence" value="ECO:0007669"/>
    <property type="project" value="UniProtKB-KW"/>
</dbReference>
<evidence type="ECO:0000259" key="5">
    <source>
        <dbReference type="PROSITE" id="PS50893"/>
    </source>
</evidence>
<keyword evidence="3" id="KW-0547">Nucleotide-binding</keyword>
<organism evidence="6">
    <name type="scientific">marine metagenome</name>
    <dbReference type="NCBI Taxonomy" id="408172"/>
    <lineage>
        <taxon>unclassified sequences</taxon>
        <taxon>metagenomes</taxon>
        <taxon>ecological metagenomes</taxon>
    </lineage>
</organism>
<dbReference type="FunFam" id="3.40.50.300:FF:000032">
    <property type="entry name" value="Export ABC transporter ATP-binding protein"/>
    <property type="match status" value="1"/>
</dbReference>
<dbReference type="InterPro" id="IPR015854">
    <property type="entry name" value="ABC_transpr_LolD-like"/>
</dbReference>
<gene>
    <name evidence="6" type="ORF">METZ01_LOCUS33893</name>
</gene>
<evidence type="ECO:0000313" key="6">
    <source>
        <dbReference type="EMBL" id="SUZ81039.1"/>
    </source>
</evidence>
<dbReference type="EMBL" id="UINC01001451">
    <property type="protein sequence ID" value="SUZ81039.1"/>
    <property type="molecule type" value="Genomic_DNA"/>
</dbReference>
<dbReference type="PROSITE" id="PS50893">
    <property type="entry name" value="ABC_TRANSPORTER_2"/>
    <property type="match status" value="1"/>
</dbReference>
<dbReference type="PROSITE" id="PS00211">
    <property type="entry name" value="ABC_TRANSPORTER_1"/>
    <property type="match status" value="1"/>
</dbReference>
<proteinExistence type="inferred from homology"/>
<dbReference type="CDD" id="cd03255">
    <property type="entry name" value="ABC_MJ0796_LolCDE_FtsE"/>
    <property type="match status" value="1"/>
</dbReference>
<protein>
    <recommendedName>
        <fullName evidence="5">ABC transporter domain-containing protein</fullName>
    </recommendedName>
</protein>
<dbReference type="Pfam" id="PF00005">
    <property type="entry name" value="ABC_tran"/>
    <property type="match status" value="1"/>
</dbReference>
<dbReference type="PANTHER" id="PTHR24220">
    <property type="entry name" value="IMPORT ATP-BINDING PROTEIN"/>
    <property type="match status" value="1"/>
</dbReference>
<keyword evidence="4" id="KW-0067">ATP-binding</keyword>
<dbReference type="InterPro" id="IPR027417">
    <property type="entry name" value="P-loop_NTPase"/>
</dbReference>
<dbReference type="SMART" id="SM00382">
    <property type="entry name" value="AAA"/>
    <property type="match status" value="1"/>
</dbReference>
<dbReference type="SUPFAM" id="SSF52540">
    <property type="entry name" value="P-loop containing nucleoside triphosphate hydrolases"/>
    <property type="match status" value="1"/>
</dbReference>
<name>A0A381QR54_9ZZZZ</name>
<reference evidence="6" key="1">
    <citation type="submission" date="2018-05" db="EMBL/GenBank/DDBJ databases">
        <authorList>
            <person name="Lanie J.A."/>
            <person name="Ng W.-L."/>
            <person name="Kazmierczak K.M."/>
            <person name="Andrzejewski T.M."/>
            <person name="Davidsen T.M."/>
            <person name="Wayne K.J."/>
            <person name="Tettelin H."/>
            <person name="Glass J.I."/>
            <person name="Rusch D."/>
            <person name="Podicherti R."/>
            <person name="Tsui H.-C.T."/>
            <person name="Winkler M.E."/>
        </authorList>
    </citation>
    <scope>NUCLEOTIDE SEQUENCE</scope>
</reference>
<accession>A0A381QR54</accession>
<feature type="domain" description="ABC transporter" evidence="5">
    <location>
        <begin position="1"/>
        <end position="222"/>
    </location>
</feature>
<keyword evidence="2" id="KW-0813">Transport</keyword>
<dbReference type="AlphaFoldDB" id="A0A381QR54"/>
<dbReference type="GO" id="GO:0005886">
    <property type="term" value="C:plasma membrane"/>
    <property type="evidence" value="ECO:0007669"/>
    <property type="project" value="TreeGrafter"/>
</dbReference>
<dbReference type="PANTHER" id="PTHR24220:SF689">
    <property type="entry name" value="LIPOPROTEIN-RELEASING SYSTEM ATP-BINDING PROTEIN LOLD"/>
    <property type="match status" value="1"/>
</dbReference>
<dbReference type="GO" id="GO:0022857">
    <property type="term" value="F:transmembrane transporter activity"/>
    <property type="evidence" value="ECO:0007669"/>
    <property type="project" value="TreeGrafter"/>
</dbReference>
<dbReference type="GO" id="GO:0098796">
    <property type="term" value="C:membrane protein complex"/>
    <property type="evidence" value="ECO:0007669"/>
    <property type="project" value="UniProtKB-ARBA"/>
</dbReference>
<dbReference type="InterPro" id="IPR017871">
    <property type="entry name" value="ABC_transporter-like_CS"/>
</dbReference>